<dbReference type="PANTHER" id="PTHR43847:SF1">
    <property type="entry name" value="BLL3993 PROTEIN"/>
    <property type="match status" value="1"/>
</dbReference>
<sequence>MAQRLGELVYARANTRRLLAEGGQEFGAGHYPLFAILHGAWLMALALWLIFVGLENVIWPLVAIYGALQLFRVWILISLGKRWTTRVIILPDAPLVRAGPYRFFSHPNYWLVCAEIAVLPLIFNAWPLALAFSVLNAALLFHRIRVENDALAQL</sequence>
<name>A0A382JLD8_9ZZZZ</name>
<evidence type="ECO:0008006" key="7">
    <source>
        <dbReference type="Google" id="ProtNLM"/>
    </source>
</evidence>
<dbReference type="Gene3D" id="1.20.120.1630">
    <property type="match status" value="1"/>
</dbReference>
<protein>
    <recommendedName>
        <fullName evidence="7">Steroid 5-alpha reductase C-terminal domain-containing protein</fullName>
    </recommendedName>
</protein>
<proteinExistence type="predicted"/>
<feature type="transmembrane region" description="Helical" evidence="5">
    <location>
        <begin position="109"/>
        <end position="135"/>
    </location>
</feature>
<evidence type="ECO:0000256" key="4">
    <source>
        <dbReference type="ARBA" id="ARBA00023136"/>
    </source>
</evidence>
<dbReference type="Pfam" id="PF04140">
    <property type="entry name" value="ICMT"/>
    <property type="match status" value="1"/>
</dbReference>
<evidence type="ECO:0000313" key="6">
    <source>
        <dbReference type="EMBL" id="SVC13224.1"/>
    </source>
</evidence>
<dbReference type="EMBL" id="UINC01075239">
    <property type="protein sequence ID" value="SVC13224.1"/>
    <property type="molecule type" value="Genomic_DNA"/>
</dbReference>
<feature type="transmembrane region" description="Helical" evidence="5">
    <location>
        <begin position="31"/>
        <end position="51"/>
    </location>
</feature>
<keyword evidence="3 5" id="KW-1133">Transmembrane helix</keyword>
<organism evidence="6">
    <name type="scientific">marine metagenome</name>
    <dbReference type="NCBI Taxonomy" id="408172"/>
    <lineage>
        <taxon>unclassified sequences</taxon>
        <taxon>metagenomes</taxon>
        <taxon>ecological metagenomes</taxon>
    </lineage>
</organism>
<evidence type="ECO:0000256" key="3">
    <source>
        <dbReference type="ARBA" id="ARBA00022989"/>
    </source>
</evidence>
<keyword evidence="4 5" id="KW-0472">Membrane</keyword>
<dbReference type="AlphaFoldDB" id="A0A382JLD8"/>
<keyword evidence="2 5" id="KW-0812">Transmembrane</keyword>
<dbReference type="PANTHER" id="PTHR43847">
    <property type="entry name" value="BLL3993 PROTEIN"/>
    <property type="match status" value="1"/>
</dbReference>
<evidence type="ECO:0000256" key="2">
    <source>
        <dbReference type="ARBA" id="ARBA00022692"/>
    </source>
</evidence>
<dbReference type="GO" id="GO:0016020">
    <property type="term" value="C:membrane"/>
    <property type="evidence" value="ECO:0007669"/>
    <property type="project" value="UniProtKB-SubCell"/>
</dbReference>
<dbReference type="GO" id="GO:0004671">
    <property type="term" value="F:protein C-terminal S-isoprenylcysteine carboxyl O-methyltransferase activity"/>
    <property type="evidence" value="ECO:0007669"/>
    <property type="project" value="InterPro"/>
</dbReference>
<feature type="transmembrane region" description="Helical" evidence="5">
    <location>
        <begin position="58"/>
        <end position="77"/>
    </location>
</feature>
<evidence type="ECO:0000256" key="1">
    <source>
        <dbReference type="ARBA" id="ARBA00004141"/>
    </source>
</evidence>
<dbReference type="InterPro" id="IPR007269">
    <property type="entry name" value="ICMT_MeTrfase"/>
</dbReference>
<reference evidence="6" key="1">
    <citation type="submission" date="2018-05" db="EMBL/GenBank/DDBJ databases">
        <authorList>
            <person name="Lanie J.A."/>
            <person name="Ng W.-L."/>
            <person name="Kazmierczak K.M."/>
            <person name="Andrzejewski T.M."/>
            <person name="Davidsen T.M."/>
            <person name="Wayne K.J."/>
            <person name="Tettelin H."/>
            <person name="Glass J.I."/>
            <person name="Rusch D."/>
            <person name="Podicherti R."/>
            <person name="Tsui H.-C.T."/>
            <person name="Winkler M.E."/>
        </authorList>
    </citation>
    <scope>NUCLEOTIDE SEQUENCE</scope>
</reference>
<evidence type="ECO:0000256" key="5">
    <source>
        <dbReference type="SAM" id="Phobius"/>
    </source>
</evidence>
<dbReference type="InterPro" id="IPR052527">
    <property type="entry name" value="Metal_cation-efflux_comp"/>
</dbReference>
<accession>A0A382JLD8</accession>
<comment type="subcellular location">
    <subcellularLocation>
        <location evidence="1">Membrane</location>
        <topology evidence="1">Multi-pass membrane protein</topology>
    </subcellularLocation>
</comment>
<gene>
    <name evidence="6" type="ORF">METZ01_LOCUS266078</name>
</gene>